<reference evidence="2" key="2">
    <citation type="submission" date="2020-09" db="EMBL/GenBank/DDBJ databases">
        <authorList>
            <person name="Sun Q."/>
            <person name="Ohkuma M."/>
        </authorList>
    </citation>
    <scope>NUCLEOTIDE SEQUENCE</scope>
    <source>
        <strain evidence="2">JCM 13064</strain>
    </source>
</reference>
<evidence type="ECO:0000313" key="2">
    <source>
        <dbReference type="EMBL" id="GGK60980.1"/>
    </source>
</evidence>
<dbReference type="Proteomes" id="UP000645217">
    <property type="component" value="Unassembled WGS sequence"/>
</dbReference>
<dbReference type="RefSeq" id="WP_189160821.1">
    <property type="nucleotide sequence ID" value="NZ_BMNT01000001.1"/>
</dbReference>
<feature type="compositionally biased region" description="Basic and acidic residues" evidence="1">
    <location>
        <begin position="16"/>
        <end position="30"/>
    </location>
</feature>
<dbReference type="AlphaFoldDB" id="A0A917QNU4"/>
<name>A0A917QNU4_9ACTN</name>
<proteinExistence type="predicted"/>
<feature type="region of interest" description="Disordered" evidence="1">
    <location>
        <begin position="1"/>
        <end position="30"/>
    </location>
</feature>
<dbReference type="EMBL" id="BMNT01000001">
    <property type="protein sequence ID" value="GGK60980.1"/>
    <property type="molecule type" value="Genomic_DNA"/>
</dbReference>
<organism evidence="2 3">
    <name type="scientific">Sphaerisporangium melleum</name>
    <dbReference type="NCBI Taxonomy" id="321316"/>
    <lineage>
        <taxon>Bacteria</taxon>
        <taxon>Bacillati</taxon>
        <taxon>Actinomycetota</taxon>
        <taxon>Actinomycetes</taxon>
        <taxon>Streptosporangiales</taxon>
        <taxon>Streptosporangiaceae</taxon>
        <taxon>Sphaerisporangium</taxon>
    </lineage>
</organism>
<comment type="caution">
    <text evidence="2">The sequence shown here is derived from an EMBL/GenBank/DDBJ whole genome shotgun (WGS) entry which is preliminary data.</text>
</comment>
<sequence length="83" mass="9447">MTDDEPEVSDSMLTERLAETTRRIEDGEKARAERDKLLLEARRREWTQERIAAATSGMTQQAVSKRLRYLANNPPATGEPTTE</sequence>
<protein>
    <submittedName>
        <fullName evidence="2">Uncharacterized protein</fullName>
    </submittedName>
</protein>
<accession>A0A917QNU4</accession>
<gene>
    <name evidence="2" type="ORF">GCM10007964_00090</name>
</gene>
<evidence type="ECO:0000313" key="3">
    <source>
        <dbReference type="Proteomes" id="UP000645217"/>
    </source>
</evidence>
<keyword evidence="3" id="KW-1185">Reference proteome</keyword>
<evidence type="ECO:0000256" key="1">
    <source>
        <dbReference type="SAM" id="MobiDB-lite"/>
    </source>
</evidence>
<reference evidence="2" key="1">
    <citation type="journal article" date="2014" name="Int. J. Syst. Evol. Microbiol.">
        <title>Complete genome sequence of Corynebacterium casei LMG S-19264T (=DSM 44701T), isolated from a smear-ripened cheese.</title>
        <authorList>
            <consortium name="US DOE Joint Genome Institute (JGI-PGF)"/>
            <person name="Walter F."/>
            <person name="Albersmeier A."/>
            <person name="Kalinowski J."/>
            <person name="Ruckert C."/>
        </authorList>
    </citation>
    <scope>NUCLEOTIDE SEQUENCE</scope>
    <source>
        <strain evidence="2">JCM 13064</strain>
    </source>
</reference>